<protein>
    <submittedName>
        <fullName evidence="1">Uncharacterized protein</fullName>
    </submittedName>
</protein>
<dbReference type="HOGENOM" id="CLU_2534511_0_0_2"/>
<dbReference type="RefSeq" id="WP_009886351.1">
    <property type="nucleotide sequence ID" value="NC_021592.1"/>
</dbReference>
<gene>
    <name evidence="1" type="ORF">FACI_IFERC00001G0329</name>
</gene>
<keyword evidence="2" id="KW-1185">Reference proteome</keyword>
<proteinExistence type="predicted"/>
<dbReference type="Proteomes" id="UP000014660">
    <property type="component" value="Chromosome"/>
</dbReference>
<organism evidence="1 2">
    <name type="scientific">Ferroplasma acidarmanus Fer1</name>
    <dbReference type="NCBI Taxonomy" id="333146"/>
    <lineage>
        <taxon>Archaea</taxon>
        <taxon>Methanobacteriati</taxon>
        <taxon>Thermoplasmatota</taxon>
        <taxon>Thermoplasmata</taxon>
        <taxon>Thermoplasmatales</taxon>
        <taxon>Ferroplasmaceae</taxon>
        <taxon>Ferroplasma</taxon>
    </lineage>
</organism>
<dbReference type="AlphaFoldDB" id="S0AQ69"/>
<accession>S0AQ69</accession>
<dbReference type="KEGG" id="fac:FACI_IFERC01G0329"/>
<sequence>MDSTEDMKKLEDNITEQLDNFRQTAEKNFNEIYDKLNNQKLSEENEENLSLALTMMEALGIDILHLIRDYEDLVDYLDILKKL</sequence>
<evidence type="ECO:0000313" key="2">
    <source>
        <dbReference type="Proteomes" id="UP000014660"/>
    </source>
</evidence>
<dbReference type="EMBL" id="CP004145">
    <property type="protein sequence ID" value="AGO60309.1"/>
    <property type="molecule type" value="Genomic_DNA"/>
</dbReference>
<evidence type="ECO:0000313" key="1">
    <source>
        <dbReference type="EMBL" id="AGO60309.1"/>
    </source>
</evidence>
<name>S0AQ69_FERAC</name>
<reference evidence="1 2" key="1">
    <citation type="journal article" date="2007" name="Proc. Natl. Acad. Sci. U.S.A.">
        <title>Genome dynamics in a natural archaeal population.</title>
        <authorList>
            <person name="Allen E.E."/>
            <person name="Tyson G.W."/>
            <person name="Whitaker R.J."/>
            <person name="Detter J.C."/>
            <person name="Richardson P.M."/>
            <person name="Banfield J.F."/>
        </authorList>
    </citation>
    <scope>NUCLEOTIDE SEQUENCE [LARGE SCALE GENOMIC DNA]</scope>
    <source>
        <strain evidence="2">fer1</strain>
    </source>
</reference>
<dbReference type="GeneID" id="16024476"/>